<comment type="caution">
    <text evidence="1">The sequence shown here is derived from an EMBL/GenBank/DDBJ whole genome shotgun (WGS) entry which is preliminary data.</text>
</comment>
<organism evidence="1 2">
    <name type="scientific">Microbulbifer echini</name>
    <dbReference type="NCBI Taxonomy" id="1529067"/>
    <lineage>
        <taxon>Bacteria</taxon>
        <taxon>Pseudomonadati</taxon>
        <taxon>Pseudomonadota</taxon>
        <taxon>Gammaproteobacteria</taxon>
        <taxon>Cellvibrionales</taxon>
        <taxon>Microbulbiferaceae</taxon>
        <taxon>Microbulbifer</taxon>
    </lineage>
</organism>
<accession>A0ABV4NK71</accession>
<proteinExistence type="predicted"/>
<sequence length="146" mass="15482">MSPQRILKSRPHLPQWQALLLLVVFLSARGLVPAGFMPAAFADSTPYGLCHGDSRSALLLNALASPVEEHHHGPQTETSGHNHDTLTAHSFADNHCNFSAAASLASAPAAELYAAIAGNILPTPAIGFSPVHSHRHTRPLIRAPPV</sequence>
<dbReference type="EMBL" id="JBGMEL010000004">
    <property type="protein sequence ID" value="MFA0789954.1"/>
    <property type="molecule type" value="Genomic_DNA"/>
</dbReference>
<gene>
    <name evidence="1" type="ORF">ACCI51_05300</name>
</gene>
<reference evidence="1 2" key="1">
    <citation type="submission" date="2024-08" db="EMBL/GenBank/DDBJ databases">
        <authorList>
            <person name="Ishaq N."/>
        </authorList>
    </citation>
    <scope>NUCLEOTIDE SEQUENCE [LARGE SCALE GENOMIC DNA]</scope>
    <source>
        <strain evidence="1 2">JCM 30400</strain>
    </source>
</reference>
<evidence type="ECO:0000313" key="2">
    <source>
        <dbReference type="Proteomes" id="UP001569414"/>
    </source>
</evidence>
<protein>
    <recommendedName>
        <fullName evidence="3">DUF2946 domain-containing protein</fullName>
    </recommendedName>
</protein>
<evidence type="ECO:0000313" key="1">
    <source>
        <dbReference type="EMBL" id="MFA0789954.1"/>
    </source>
</evidence>
<dbReference type="RefSeq" id="WP_371842853.1">
    <property type="nucleotide sequence ID" value="NZ_JBGMEL010000004.1"/>
</dbReference>
<keyword evidence="2" id="KW-1185">Reference proteome</keyword>
<name>A0ABV4NK71_9GAMM</name>
<evidence type="ECO:0008006" key="3">
    <source>
        <dbReference type="Google" id="ProtNLM"/>
    </source>
</evidence>
<dbReference type="Proteomes" id="UP001569414">
    <property type="component" value="Unassembled WGS sequence"/>
</dbReference>